<comment type="caution">
    <text evidence="6">The sequence shown here is derived from an EMBL/GenBank/DDBJ whole genome shotgun (WGS) entry which is preliminary data.</text>
</comment>
<gene>
    <name evidence="5" type="primary">rplJ</name>
    <name evidence="6" type="ORF">M972_11326</name>
</gene>
<dbReference type="GeneID" id="35803712"/>
<dbReference type="RefSeq" id="WP_003515019.1">
    <property type="nucleotide sequence ID" value="NZ_CP013828.1"/>
</dbReference>
<comment type="subunit">
    <text evidence="5">Part of the ribosomal stalk of the 50S ribosomal subunit. The N-terminus interacts with L11 and the large rRNA to form the base of the stalk. The C-terminus forms an elongated spine to which L12 dimers bind in a sequential fashion forming a multimeric L10(L12)X complex.</text>
</comment>
<organism evidence="6 7">
    <name type="scientific">Acetivibrio thermocellus AD2</name>
    <dbReference type="NCBI Taxonomy" id="1138384"/>
    <lineage>
        <taxon>Bacteria</taxon>
        <taxon>Bacillati</taxon>
        <taxon>Bacillota</taxon>
        <taxon>Clostridia</taxon>
        <taxon>Eubacteriales</taxon>
        <taxon>Oscillospiraceae</taxon>
        <taxon>Acetivibrio</taxon>
    </lineage>
</organism>
<comment type="similarity">
    <text evidence="1 5">Belongs to the universal ribosomal protein uL10 family.</text>
</comment>
<dbReference type="PANTHER" id="PTHR11560">
    <property type="entry name" value="39S RIBOSOMAL PROTEIN L10, MITOCHONDRIAL"/>
    <property type="match status" value="1"/>
</dbReference>
<dbReference type="PROSITE" id="PS01109">
    <property type="entry name" value="RIBOSOMAL_L10"/>
    <property type="match status" value="1"/>
</dbReference>
<proteinExistence type="inferred from homology"/>
<dbReference type="AlphaFoldDB" id="A0AB36TCN6"/>
<reference evidence="6 7" key="1">
    <citation type="submission" date="2017-09" db="EMBL/GenBank/DDBJ databases">
        <title>Evaluation of Pacific Biosciences Sequencing Technology to Finishing C. thermocellum Genome Sequences.</title>
        <authorList>
            <person name="Brown S."/>
        </authorList>
    </citation>
    <scope>NUCLEOTIDE SEQUENCE [LARGE SCALE GENOMIC DNA]</scope>
    <source>
        <strain evidence="6 7">AD2</strain>
    </source>
</reference>
<dbReference type="Pfam" id="PF00466">
    <property type="entry name" value="Ribosomal_L10"/>
    <property type="match status" value="1"/>
</dbReference>
<evidence type="ECO:0000256" key="3">
    <source>
        <dbReference type="ARBA" id="ARBA00023274"/>
    </source>
</evidence>
<accession>A0AB36TCN6</accession>
<dbReference type="InterPro" id="IPR047865">
    <property type="entry name" value="Ribosomal_uL10_bac_type"/>
</dbReference>
<dbReference type="InterPro" id="IPR043141">
    <property type="entry name" value="Ribosomal_uL10-like_sf"/>
</dbReference>
<dbReference type="SUPFAM" id="SSF160369">
    <property type="entry name" value="Ribosomal protein L10-like"/>
    <property type="match status" value="1"/>
</dbReference>
<dbReference type="GO" id="GO:0006412">
    <property type="term" value="P:translation"/>
    <property type="evidence" value="ECO:0007669"/>
    <property type="project" value="UniProtKB-UniRule"/>
</dbReference>
<dbReference type="InterPro" id="IPR002363">
    <property type="entry name" value="Ribosomal_uL10_CS_bac"/>
</dbReference>
<evidence type="ECO:0000313" key="7">
    <source>
        <dbReference type="Proteomes" id="UP000223596"/>
    </source>
</evidence>
<dbReference type="InterPro" id="IPR001790">
    <property type="entry name" value="Ribosomal_uL10"/>
</dbReference>
<evidence type="ECO:0000256" key="1">
    <source>
        <dbReference type="ARBA" id="ARBA00008889"/>
    </source>
</evidence>
<keyword evidence="3 5" id="KW-0687">Ribonucleoprotein</keyword>
<evidence type="ECO:0000256" key="4">
    <source>
        <dbReference type="ARBA" id="ARBA00035202"/>
    </source>
</evidence>
<keyword evidence="5" id="KW-0699">rRNA-binding</keyword>
<dbReference type="GO" id="GO:0070180">
    <property type="term" value="F:large ribosomal subunit rRNA binding"/>
    <property type="evidence" value="ECO:0007669"/>
    <property type="project" value="UniProtKB-UniRule"/>
</dbReference>
<dbReference type="NCBIfam" id="NF000955">
    <property type="entry name" value="PRK00099.1-1"/>
    <property type="match status" value="1"/>
</dbReference>
<dbReference type="InterPro" id="IPR022973">
    <property type="entry name" value="Ribosomal_uL10_bac"/>
</dbReference>
<sequence length="178" mass="19514">MPSEKVLQQKKEIVRQLSENMKSAKTIVFADYRGLTVEQDTELRNKLRKAGVEYKVVKNTLTKLAAKENGLEELEPYFNGPTSMAFSDKDVVAPAKIMVEYAEKYENLELKVGVVEGKVCDLKTLKAIAALPPKEELVAKALGSLKSPIAGLVNVLNGNIRGLVIALNAIAEKKKESA</sequence>
<dbReference type="GO" id="GO:0003735">
    <property type="term" value="F:structural constituent of ribosome"/>
    <property type="evidence" value="ECO:0007669"/>
    <property type="project" value="InterPro"/>
</dbReference>
<dbReference type="GO" id="GO:0015934">
    <property type="term" value="C:large ribosomal subunit"/>
    <property type="evidence" value="ECO:0007669"/>
    <property type="project" value="InterPro"/>
</dbReference>
<name>A0AB36TCN6_ACETH</name>
<dbReference type="CDD" id="cd05797">
    <property type="entry name" value="Ribosomal_L10"/>
    <property type="match status" value="1"/>
</dbReference>
<evidence type="ECO:0000256" key="2">
    <source>
        <dbReference type="ARBA" id="ARBA00022980"/>
    </source>
</evidence>
<keyword evidence="5" id="KW-0694">RNA-binding</keyword>
<keyword evidence="2 5" id="KW-0689">Ribosomal protein</keyword>
<evidence type="ECO:0000256" key="5">
    <source>
        <dbReference type="HAMAP-Rule" id="MF_00362"/>
    </source>
</evidence>
<evidence type="ECO:0000313" key="6">
    <source>
        <dbReference type="EMBL" id="PFH01588.1"/>
    </source>
</evidence>
<dbReference type="EMBL" id="PDBW01000001">
    <property type="protein sequence ID" value="PFH01588.1"/>
    <property type="molecule type" value="Genomic_DNA"/>
</dbReference>
<dbReference type="HAMAP" id="MF_00362">
    <property type="entry name" value="Ribosomal_uL10"/>
    <property type="match status" value="1"/>
</dbReference>
<dbReference type="Gene3D" id="3.30.70.1730">
    <property type="match status" value="1"/>
</dbReference>
<comment type="function">
    <text evidence="5">Forms part of the ribosomal stalk, playing a central role in the interaction of the ribosome with GTP-bound translation factors.</text>
</comment>
<protein>
    <recommendedName>
        <fullName evidence="4 5">Large ribosomal subunit protein uL10</fullName>
    </recommendedName>
</protein>
<dbReference type="Gene3D" id="6.10.250.290">
    <property type="match status" value="1"/>
</dbReference>
<dbReference type="Proteomes" id="UP000223596">
    <property type="component" value="Unassembled WGS sequence"/>
</dbReference>